<organism evidence="3 4">
    <name type="scientific">Nonlabens tegetincola</name>
    <dbReference type="NCBI Taxonomy" id="323273"/>
    <lineage>
        <taxon>Bacteria</taxon>
        <taxon>Pseudomonadati</taxon>
        <taxon>Bacteroidota</taxon>
        <taxon>Flavobacteriia</taxon>
        <taxon>Flavobacteriales</taxon>
        <taxon>Flavobacteriaceae</taxon>
        <taxon>Nonlabens</taxon>
    </lineage>
</organism>
<evidence type="ECO:0000313" key="3">
    <source>
        <dbReference type="EMBL" id="GAK95878.1"/>
    </source>
</evidence>
<sequence length="536" mass="62311">MNKYLSQFLLILVVVSGLVGCSRKKNSFISRNLHAVGTEYNVLYNGDLSLQAGLDQLEQNYKDNYWEVLPVERMSVKDEVFLPGQRALDPNFERAEEKAVKAVQKHSMLINEVEYNPQIDEAYMLLGKARYYDQRFVPALEAFNYILQFMPESDELNRAKIWREKTNMRLDNNEIAIKNLRKLLSQDEEKFEQEDLALANAIFAQAFLNLEEVDSALVYMNKAAQQTKNRETQARYNFIAGQLFAKSGQRDSAFAHYDQLIEWHRKIPRRYYINAFIEKIKLYDPAVDSDTELIETITDLEENRENRPWLDAIYSRKAIYYHDKDSLNLAKEYFNKSLRAKGGTDKYLRGNNYSALAKISFDQAEYVNAGKYYDSAVAQYKERTPEHRLVRKKRDNLEGVIVYEGWRSSADSIFKVLAMSPQEQEQYYQVYIDSLKAQEEREARAAEVAAAKEAQQQTAFAKIQNNKTSRRGNIGPTFGGATPPGPTGPSLGNSSFYFYNMQTVARGKQDFRSKWGKRKLEDNWRRKNKKSTWKER</sequence>
<dbReference type="EMBL" id="BBML01000001">
    <property type="protein sequence ID" value="GAK95878.1"/>
    <property type="molecule type" value="Genomic_DNA"/>
</dbReference>
<evidence type="ECO:0000313" key="4">
    <source>
        <dbReference type="Proteomes" id="UP000029221"/>
    </source>
</evidence>
<accession>A0A090Q2D7</accession>
<feature type="repeat" description="TPR" evidence="1">
    <location>
        <begin position="120"/>
        <end position="153"/>
    </location>
</feature>
<feature type="region of interest" description="Disordered" evidence="2">
    <location>
        <begin position="468"/>
        <end position="487"/>
    </location>
</feature>
<dbReference type="Gene3D" id="1.25.40.10">
    <property type="entry name" value="Tetratricopeptide repeat domain"/>
    <property type="match status" value="2"/>
</dbReference>
<comment type="caution">
    <text evidence="3">The sequence shown here is derived from an EMBL/GenBank/DDBJ whole genome shotgun (WGS) entry which is preliminary data.</text>
</comment>
<proteinExistence type="predicted"/>
<dbReference type="Proteomes" id="UP000029221">
    <property type="component" value="Unassembled WGS sequence"/>
</dbReference>
<dbReference type="SUPFAM" id="SSF48452">
    <property type="entry name" value="TPR-like"/>
    <property type="match status" value="1"/>
</dbReference>
<dbReference type="RefSeq" id="WP_052510260.1">
    <property type="nucleotide sequence ID" value="NZ_BBML01000001.1"/>
</dbReference>
<dbReference type="eggNOG" id="COG0457">
    <property type="taxonomic scope" value="Bacteria"/>
</dbReference>
<reference evidence="3" key="1">
    <citation type="journal article" date="2014" name="Genome Announc.">
        <title>Draft Genome Sequences of Marine Flavobacterium Nonlabens Strains NR17, NR24, NR27, NR32, NR33, and Ara13.</title>
        <authorList>
            <person name="Nakanishi M."/>
            <person name="Meirelles P."/>
            <person name="Suzuki R."/>
            <person name="Takatani N."/>
            <person name="Mino S."/>
            <person name="Suda W."/>
            <person name="Oshima K."/>
            <person name="Hattori M."/>
            <person name="Ohkuma M."/>
            <person name="Hosokawa M."/>
            <person name="Miyashita K."/>
            <person name="Thompson F.L."/>
            <person name="Niwa A."/>
            <person name="Sawabe T."/>
            <person name="Sawabe T."/>
        </authorList>
    </citation>
    <scope>NUCLEOTIDE SEQUENCE [LARGE SCALE GENOMIC DNA]</scope>
    <source>
        <strain evidence="3">JCM 19294</strain>
    </source>
</reference>
<evidence type="ECO:0000256" key="2">
    <source>
        <dbReference type="SAM" id="MobiDB-lite"/>
    </source>
</evidence>
<feature type="compositionally biased region" description="Basic residues" evidence="2">
    <location>
        <begin position="526"/>
        <end position="536"/>
    </location>
</feature>
<name>A0A090Q2D7_9FLAO</name>
<evidence type="ECO:0000256" key="1">
    <source>
        <dbReference type="PROSITE-ProRule" id="PRU00339"/>
    </source>
</evidence>
<dbReference type="PROSITE" id="PS51257">
    <property type="entry name" value="PROKAR_LIPOPROTEIN"/>
    <property type="match status" value="1"/>
</dbReference>
<keyword evidence="1" id="KW-0802">TPR repeat</keyword>
<feature type="compositionally biased region" description="Basic and acidic residues" evidence="2">
    <location>
        <begin position="515"/>
        <end position="525"/>
    </location>
</feature>
<feature type="region of interest" description="Disordered" evidence="2">
    <location>
        <begin position="515"/>
        <end position="536"/>
    </location>
</feature>
<gene>
    <name evidence="3" type="ORF">JCM19294_2660</name>
</gene>
<dbReference type="PROSITE" id="PS50005">
    <property type="entry name" value="TPR"/>
    <property type="match status" value="1"/>
</dbReference>
<dbReference type="STRING" id="319236.BST91_11420"/>
<keyword evidence="4" id="KW-1185">Reference proteome</keyword>
<protein>
    <submittedName>
        <fullName evidence="3">TPR domain protein</fullName>
    </submittedName>
</protein>
<dbReference type="InterPro" id="IPR019734">
    <property type="entry name" value="TPR_rpt"/>
</dbReference>
<dbReference type="AlphaFoldDB" id="A0A090Q2D7"/>
<dbReference type="InterPro" id="IPR011990">
    <property type="entry name" value="TPR-like_helical_dom_sf"/>
</dbReference>